<dbReference type="PANTHER" id="PTHR33542:SF5">
    <property type="entry name" value="FERROCHELATASE CHE1"/>
    <property type="match status" value="1"/>
</dbReference>
<accession>A0ABY8VP73</accession>
<dbReference type="SUPFAM" id="SSF53800">
    <property type="entry name" value="Chelatase"/>
    <property type="match status" value="1"/>
</dbReference>
<evidence type="ECO:0000313" key="3">
    <source>
        <dbReference type="EMBL" id="WIM70787.1"/>
    </source>
</evidence>
<keyword evidence="2" id="KW-0456">Lyase</keyword>
<keyword evidence="4" id="KW-1185">Reference proteome</keyword>
<protein>
    <submittedName>
        <fullName evidence="3">Sirohydrochlorin chelatase</fullName>
    </submittedName>
</protein>
<organism evidence="3 4">
    <name type="scientific">Corynebacterium suedekumii</name>
    <dbReference type="NCBI Taxonomy" id="3049801"/>
    <lineage>
        <taxon>Bacteria</taxon>
        <taxon>Bacillati</taxon>
        <taxon>Actinomycetota</taxon>
        <taxon>Actinomycetes</taxon>
        <taxon>Mycobacteriales</taxon>
        <taxon>Corynebacteriaceae</taxon>
        <taxon>Corynebacterium</taxon>
    </lineage>
</organism>
<reference evidence="3 4" key="1">
    <citation type="submission" date="2023-05" db="EMBL/GenBank/DDBJ databases">
        <title>Corynebacterium suedekumii sp. nov. and Corynebacterium breve sp. nov. isolated from raw cow's milk.</title>
        <authorList>
            <person name="Baer M.K."/>
            <person name="Mehl L."/>
            <person name="Hellmuth R."/>
            <person name="Marke G."/>
            <person name="Lipski A."/>
        </authorList>
    </citation>
    <scope>NUCLEOTIDE SEQUENCE [LARGE SCALE GENOMIC DNA]</scope>
    <source>
        <strain evidence="3 4">LM112</strain>
    </source>
</reference>
<sequence length="238" mass="24061">MTALITLSHGSRHPGAEAGVRRLTRAAGELLDVAAVAAHLDFTEPSLPDAARALAECGHRAAVVVPLLFTHAFHARHDVPAALVEARHASGLDLHLADGLGTGDLVAEVLTARLALDAPDGAHVVLYPVGTSDAAAAAGVEKLAANVGERSGHSIQVVPATGGRGSGGAGVLEAATGHDAVHLLPLFVTDGLLLDQVTGQLGRMQAATGTRLTSSPPLTTDLARVVARRHSAVAPALT</sequence>
<dbReference type="InterPro" id="IPR002762">
    <property type="entry name" value="CbiX-like"/>
</dbReference>
<name>A0ABY8VP73_9CORY</name>
<dbReference type="CDD" id="cd03416">
    <property type="entry name" value="CbiX_SirB_N"/>
    <property type="match status" value="1"/>
</dbReference>
<proteinExistence type="predicted"/>
<dbReference type="RefSeq" id="WP_284875367.1">
    <property type="nucleotide sequence ID" value="NZ_CP126970.1"/>
</dbReference>
<dbReference type="PANTHER" id="PTHR33542">
    <property type="entry name" value="SIROHYDROCHLORIN FERROCHELATASE, CHLOROPLASTIC"/>
    <property type="match status" value="1"/>
</dbReference>
<dbReference type="Pfam" id="PF01903">
    <property type="entry name" value="CbiX"/>
    <property type="match status" value="1"/>
</dbReference>
<dbReference type="Proteomes" id="UP001238805">
    <property type="component" value="Chromosome"/>
</dbReference>
<evidence type="ECO:0000256" key="2">
    <source>
        <dbReference type="ARBA" id="ARBA00023239"/>
    </source>
</evidence>
<dbReference type="InterPro" id="IPR050963">
    <property type="entry name" value="Sirohydro_Cobaltochel/CbiX"/>
</dbReference>
<dbReference type="EMBL" id="CP126970">
    <property type="protein sequence ID" value="WIM70787.1"/>
    <property type="molecule type" value="Genomic_DNA"/>
</dbReference>
<gene>
    <name evidence="3" type="ORF">QP029_02865</name>
</gene>
<evidence type="ECO:0000256" key="1">
    <source>
        <dbReference type="ARBA" id="ARBA00022723"/>
    </source>
</evidence>
<keyword evidence="1" id="KW-0479">Metal-binding</keyword>
<evidence type="ECO:0000313" key="4">
    <source>
        <dbReference type="Proteomes" id="UP001238805"/>
    </source>
</evidence>
<dbReference type="Gene3D" id="3.40.50.1400">
    <property type="match status" value="2"/>
</dbReference>